<dbReference type="RefSeq" id="WP_162668701.1">
    <property type="nucleotide sequence ID" value="NZ_LR593886.1"/>
</dbReference>
<organism evidence="1 2">
    <name type="scientific">Gemmata massiliana</name>
    <dbReference type="NCBI Taxonomy" id="1210884"/>
    <lineage>
        <taxon>Bacteria</taxon>
        <taxon>Pseudomonadati</taxon>
        <taxon>Planctomycetota</taxon>
        <taxon>Planctomycetia</taxon>
        <taxon>Gemmatales</taxon>
        <taxon>Gemmataceae</taxon>
        <taxon>Gemmata</taxon>
    </lineage>
</organism>
<evidence type="ECO:0000313" key="1">
    <source>
        <dbReference type="EMBL" id="VTR94086.1"/>
    </source>
</evidence>
<reference evidence="1 2" key="1">
    <citation type="submission" date="2019-05" db="EMBL/GenBank/DDBJ databases">
        <authorList>
            <consortium name="Science for Life Laboratories"/>
        </authorList>
    </citation>
    <scope>NUCLEOTIDE SEQUENCE [LARGE SCALE GENOMIC DNA]</scope>
    <source>
        <strain evidence="1">Soil9</strain>
    </source>
</reference>
<evidence type="ECO:0000313" key="2">
    <source>
        <dbReference type="Proteomes" id="UP000464178"/>
    </source>
</evidence>
<dbReference type="Proteomes" id="UP000464178">
    <property type="component" value="Chromosome"/>
</dbReference>
<dbReference type="KEGG" id="gms:SOIL9_36280"/>
<gene>
    <name evidence="1" type="ORF">SOIL9_36280</name>
</gene>
<dbReference type="EMBL" id="LR593886">
    <property type="protein sequence ID" value="VTR94086.1"/>
    <property type="molecule type" value="Genomic_DNA"/>
</dbReference>
<sequence>MLEMRLCLALGYSSLKHFRECFPYDEIPLWGEYIRREGLPLQRLEAAIALSGSANCQVHGAKVQPKDLIPRFGEAKTLNGKEASAALKAWATANQRKEHGSK</sequence>
<keyword evidence="2" id="KW-1185">Reference proteome</keyword>
<proteinExistence type="predicted"/>
<accession>A0A6P2D0H0</accession>
<dbReference type="AlphaFoldDB" id="A0A6P2D0H0"/>
<protein>
    <submittedName>
        <fullName evidence="1">Uncharacterized protein</fullName>
    </submittedName>
</protein>
<name>A0A6P2D0H0_9BACT</name>